<dbReference type="InterPro" id="IPR036465">
    <property type="entry name" value="vWFA_dom_sf"/>
</dbReference>
<feature type="domain" description="VWFA" evidence="2">
    <location>
        <begin position="566"/>
        <end position="754"/>
    </location>
</feature>
<proteinExistence type="predicted"/>
<gene>
    <name evidence="3" type="ORF">ACFPFW_16990</name>
</gene>
<dbReference type="InterPro" id="IPR002035">
    <property type="entry name" value="VWF_A"/>
</dbReference>
<dbReference type="Proteomes" id="UP001595796">
    <property type="component" value="Unassembled WGS sequence"/>
</dbReference>
<dbReference type="PANTHER" id="PTHR41248:SF1">
    <property type="entry name" value="NORD PROTEIN"/>
    <property type="match status" value="1"/>
</dbReference>
<feature type="region of interest" description="Disordered" evidence="1">
    <location>
        <begin position="427"/>
        <end position="449"/>
    </location>
</feature>
<dbReference type="EMBL" id="JBHSJF010000008">
    <property type="protein sequence ID" value="MFC5069712.1"/>
    <property type="molecule type" value="Genomic_DNA"/>
</dbReference>
<dbReference type="RefSeq" id="WP_114956271.1">
    <property type="nucleotide sequence ID" value="NZ_JBHSJF010000008.1"/>
</dbReference>
<name>A0ABV9Z528_9HYPH</name>
<dbReference type="InterPro" id="IPR051928">
    <property type="entry name" value="NorD/CobT"/>
</dbReference>
<evidence type="ECO:0000313" key="4">
    <source>
        <dbReference type="Proteomes" id="UP001595796"/>
    </source>
</evidence>
<feature type="compositionally biased region" description="Basic and acidic residues" evidence="1">
    <location>
        <begin position="427"/>
        <end position="439"/>
    </location>
</feature>
<evidence type="ECO:0000256" key="1">
    <source>
        <dbReference type="SAM" id="MobiDB-lite"/>
    </source>
</evidence>
<comment type="caution">
    <text evidence="3">The sequence shown here is derived from an EMBL/GenBank/DDBJ whole genome shotgun (WGS) entry which is preliminary data.</text>
</comment>
<sequence length="757" mass="82223">MLARAEEEPLKSLERYAAQRGLSPVLRQTIAVLAPRSTPAELDDWAEAGLALIAVNAGAEVMGTYWRMSAQSFSSQGTSEMSAAGYLLAKICRESGSKAAIAVTAQIPIAARAQGLITWLEALLSLAVQAPKSVVLAAENTPRILAGTAIASFGEFVAAGLRASGGQASRQAAFFSLEDPRAGQLLARSSGAITFSDVERASRAFATALWTPPQDVRAVPTGGDPPFRRTALSGPMTRVPEIYAGVPRETAPLLYRATLAHAGAHRRYGKGRFPIGQLKPLQIALVSLVEDARVETLAMRELPGLRHVWGQFHIARSAGAATAPSLMARLARALFDETFEDPDGWIQKGLRLFREAADRIHDPAISRDIGNRLGNDLGQMRIQFNAKDYVVEPIYRDNNLGLWDFGDWQSQQGESVEMEVDAAHVTEAEQTDGDQRNEPDPETEPTVRAHSVVAPQSDPIVATYPEWDRIASIERPDWTSVREITPVLGDPSLVDRQIDREGALRSRISRLVRASKLGRPSRLRRQNDGPELDAEAAIDAGISLRGGLLPDDRVFRRTEQVQRDLGVMVLIDVSRSTADRLPNSTVSVLDVERLALGLLADALSRLGDPFAMQAFTSSGRDDVRVTRMKGFGENYDPTVKARLAGLTPGLSTRLGAAIRHAGMELAPLRTHRKLLLVLTDGEPSDIDVPDPLDLVADARHAIKGLKLKGIDVFGVTLQGAGEDSGDAVFGRARHMPVSRVADLPRRLSDLYFRLARR</sequence>
<protein>
    <submittedName>
        <fullName evidence="3">Nitric oxide reductase activation protein NorD</fullName>
    </submittedName>
</protein>
<dbReference type="PROSITE" id="PS50234">
    <property type="entry name" value="VWFA"/>
    <property type="match status" value="1"/>
</dbReference>
<reference evidence="4" key="1">
    <citation type="journal article" date="2019" name="Int. J. Syst. Evol. Microbiol.">
        <title>The Global Catalogue of Microorganisms (GCM) 10K type strain sequencing project: providing services to taxonomists for standard genome sequencing and annotation.</title>
        <authorList>
            <consortium name="The Broad Institute Genomics Platform"/>
            <consortium name="The Broad Institute Genome Sequencing Center for Infectious Disease"/>
            <person name="Wu L."/>
            <person name="Ma J."/>
        </authorList>
    </citation>
    <scope>NUCLEOTIDE SEQUENCE [LARGE SCALE GENOMIC DNA]</scope>
    <source>
        <strain evidence="4">CGMCC 1.16444</strain>
    </source>
</reference>
<dbReference type="Gene3D" id="3.40.50.410">
    <property type="entry name" value="von Willebrand factor, type A domain"/>
    <property type="match status" value="1"/>
</dbReference>
<dbReference type="PANTHER" id="PTHR41248">
    <property type="entry name" value="NORD PROTEIN"/>
    <property type="match status" value="1"/>
</dbReference>
<evidence type="ECO:0000259" key="2">
    <source>
        <dbReference type="PROSITE" id="PS50234"/>
    </source>
</evidence>
<dbReference type="SMART" id="SM00327">
    <property type="entry name" value="VWA"/>
    <property type="match status" value="1"/>
</dbReference>
<accession>A0ABV9Z528</accession>
<keyword evidence="4" id="KW-1185">Reference proteome</keyword>
<dbReference type="SUPFAM" id="SSF53300">
    <property type="entry name" value="vWA-like"/>
    <property type="match status" value="1"/>
</dbReference>
<organism evidence="3 4">
    <name type="scientific">Flaviflagellibacter deserti</name>
    <dbReference type="NCBI Taxonomy" id="2267266"/>
    <lineage>
        <taxon>Bacteria</taxon>
        <taxon>Pseudomonadati</taxon>
        <taxon>Pseudomonadota</taxon>
        <taxon>Alphaproteobacteria</taxon>
        <taxon>Hyphomicrobiales</taxon>
        <taxon>Flaviflagellibacter</taxon>
    </lineage>
</organism>
<evidence type="ECO:0000313" key="3">
    <source>
        <dbReference type="EMBL" id="MFC5069712.1"/>
    </source>
</evidence>